<dbReference type="AlphaFoldDB" id="A0A200QK28"/>
<evidence type="ECO:0000259" key="7">
    <source>
        <dbReference type="SMART" id="SM00198"/>
    </source>
</evidence>
<feature type="domain" description="SCP" evidence="7">
    <location>
        <begin position="34"/>
        <end position="167"/>
    </location>
</feature>
<dbReference type="OMA" id="IVWNTTR"/>
<organism evidence="8 9">
    <name type="scientific">Macleaya cordata</name>
    <name type="common">Five-seeded plume-poppy</name>
    <name type="synonym">Bocconia cordata</name>
    <dbReference type="NCBI Taxonomy" id="56857"/>
    <lineage>
        <taxon>Eukaryota</taxon>
        <taxon>Viridiplantae</taxon>
        <taxon>Streptophyta</taxon>
        <taxon>Embryophyta</taxon>
        <taxon>Tracheophyta</taxon>
        <taxon>Spermatophyta</taxon>
        <taxon>Magnoliopsida</taxon>
        <taxon>Ranunculales</taxon>
        <taxon>Papaveraceae</taxon>
        <taxon>Papaveroideae</taxon>
        <taxon>Macleaya</taxon>
    </lineage>
</organism>
<dbReference type="PROSITE" id="PS01010">
    <property type="entry name" value="CRISP_2"/>
    <property type="match status" value="1"/>
</dbReference>
<dbReference type="SUPFAM" id="SSF55797">
    <property type="entry name" value="PR-1-like"/>
    <property type="match status" value="1"/>
</dbReference>
<dbReference type="InterPro" id="IPR018244">
    <property type="entry name" value="Allrgn_V5/Tpx1_CS"/>
</dbReference>
<dbReference type="Gene3D" id="3.40.33.10">
    <property type="entry name" value="CAP"/>
    <property type="match status" value="1"/>
</dbReference>
<feature type="signal peptide" evidence="6">
    <location>
        <begin position="1"/>
        <end position="26"/>
    </location>
</feature>
<dbReference type="Pfam" id="PF00188">
    <property type="entry name" value="CAP"/>
    <property type="match status" value="1"/>
</dbReference>
<sequence length="171" mass="19291">MKKNQYFNGSISILVALLFLSSHTVAIYNNGYGLEAYQFLAYQNAARYALGLPGLKWDQKLTDYAQSYAEQRRSDCQLIHSDGPYGENIFWGSGYGWSPAQAVKAWVDERKWYDHGSNSCTPGQECGHYTQIVWKTTTRVGCAKVTCDSGLGEFMICNYDPAGNYDNEEPY</sequence>
<proteinExistence type="inferred from homology"/>
<dbReference type="FunFam" id="3.40.33.10:FF:000006">
    <property type="entry name" value="Putative pathogenesis-related protein 1"/>
    <property type="match status" value="1"/>
</dbReference>
<dbReference type="SMART" id="SM00198">
    <property type="entry name" value="SCP"/>
    <property type="match status" value="1"/>
</dbReference>
<evidence type="ECO:0000256" key="4">
    <source>
        <dbReference type="ARBA" id="ARBA00023157"/>
    </source>
</evidence>
<dbReference type="GO" id="GO:0005576">
    <property type="term" value="C:extracellular region"/>
    <property type="evidence" value="ECO:0007669"/>
    <property type="project" value="InterPro"/>
</dbReference>
<reference evidence="8 9" key="1">
    <citation type="journal article" date="2017" name="Mol. Plant">
        <title>The Genome of Medicinal Plant Macleaya cordata Provides New Insights into Benzylisoquinoline Alkaloids Metabolism.</title>
        <authorList>
            <person name="Liu X."/>
            <person name="Liu Y."/>
            <person name="Huang P."/>
            <person name="Ma Y."/>
            <person name="Qing Z."/>
            <person name="Tang Q."/>
            <person name="Cao H."/>
            <person name="Cheng P."/>
            <person name="Zheng Y."/>
            <person name="Yuan Z."/>
            <person name="Zhou Y."/>
            <person name="Liu J."/>
            <person name="Tang Z."/>
            <person name="Zhuo Y."/>
            <person name="Zhang Y."/>
            <person name="Yu L."/>
            <person name="Huang J."/>
            <person name="Yang P."/>
            <person name="Peng Q."/>
            <person name="Zhang J."/>
            <person name="Jiang W."/>
            <person name="Zhang Z."/>
            <person name="Lin K."/>
            <person name="Ro D.K."/>
            <person name="Chen X."/>
            <person name="Xiong X."/>
            <person name="Shang Y."/>
            <person name="Huang S."/>
            <person name="Zeng J."/>
        </authorList>
    </citation>
    <scope>NUCLEOTIDE SEQUENCE [LARGE SCALE GENOMIC DNA]</scope>
    <source>
        <strain evidence="9">cv. BLH2017</strain>
        <tissue evidence="8">Root</tissue>
    </source>
</reference>
<dbReference type="EMBL" id="MVGT01001846">
    <property type="protein sequence ID" value="OVA10782.1"/>
    <property type="molecule type" value="Genomic_DNA"/>
</dbReference>
<evidence type="ECO:0000313" key="9">
    <source>
        <dbReference type="Proteomes" id="UP000195402"/>
    </source>
</evidence>
<evidence type="ECO:0000313" key="8">
    <source>
        <dbReference type="EMBL" id="OVA10782.1"/>
    </source>
</evidence>
<comment type="similarity">
    <text evidence="2">Belongs to the CRISP family.</text>
</comment>
<dbReference type="PRINTS" id="PR00837">
    <property type="entry name" value="V5TPXLIKE"/>
</dbReference>
<dbReference type="InterPro" id="IPR014044">
    <property type="entry name" value="CAP_dom"/>
</dbReference>
<dbReference type="PANTHER" id="PTHR10334">
    <property type="entry name" value="CYSTEINE-RICH SECRETORY PROTEIN-RELATED"/>
    <property type="match status" value="1"/>
</dbReference>
<dbReference type="GO" id="GO:0098542">
    <property type="term" value="P:defense response to other organism"/>
    <property type="evidence" value="ECO:0007669"/>
    <property type="project" value="UniProtKB-ARBA"/>
</dbReference>
<dbReference type="STRING" id="56857.A0A200QK28"/>
<protein>
    <submittedName>
        <fullName evidence="8">Allergen V5/Tpx-1-related</fullName>
    </submittedName>
</protein>
<comment type="function">
    <text evidence="1">Probably involved in the defense reaction of plants against pathogens.</text>
</comment>
<accession>A0A200QK28</accession>
<dbReference type="OrthoDB" id="337038at2759"/>
<name>A0A200QK28_MACCD</name>
<dbReference type="InterPro" id="IPR002413">
    <property type="entry name" value="V5_allergen-like"/>
</dbReference>
<comment type="caution">
    <text evidence="8">The sequence shown here is derived from an EMBL/GenBank/DDBJ whole genome shotgun (WGS) entry which is preliminary data.</text>
</comment>
<keyword evidence="3 6" id="KW-0732">Signal</keyword>
<evidence type="ECO:0000256" key="3">
    <source>
        <dbReference type="ARBA" id="ARBA00022729"/>
    </source>
</evidence>
<keyword evidence="5" id="KW-0611">Plant defense</keyword>
<evidence type="ECO:0000256" key="1">
    <source>
        <dbReference type="ARBA" id="ARBA00003143"/>
    </source>
</evidence>
<evidence type="ECO:0000256" key="2">
    <source>
        <dbReference type="ARBA" id="ARBA00009923"/>
    </source>
</evidence>
<dbReference type="CDD" id="cd05381">
    <property type="entry name" value="CAP_PR-1"/>
    <property type="match status" value="1"/>
</dbReference>
<dbReference type="PROSITE" id="PS01009">
    <property type="entry name" value="CRISP_1"/>
    <property type="match status" value="1"/>
</dbReference>
<keyword evidence="5" id="KW-0568">Pathogenesis-related protein</keyword>
<dbReference type="PRINTS" id="PR00838">
    <property type="entry name" value="V5ALLERGEN"/>
</dbReference>
<dbReference type="InParanoid" id="A0A200QK28"/>
<evidence type="ECO:0000256" key="6">
    <source>
        <dbReference type="SAM" id="SignalP"/>
    </source>
</evidence>
<evidence type="ECO:0000256" key="5">
    <source>
        <dbReference type="ARBA" id="ARBA00023265"/>
    </source>
</evidence>
<keyword evidence="4" id="KW-1015">Disulfide bond</keyword>
<gene>
    <name evidence="8" type="ORF">BVC80_8639g14</name>
</gene>
<dbReference type="InterPro" id="IPR001283">
    <property type="entry name" value="CRISP-related"/>
</dbReference>
<feature type="chain" id="PRO_5012329259" evidence="6">
    <location>
        <begin position="27"/>
        <end position="171"/>
    </location>
</feature>
<dbReference type="Proteomes" id="UP000195402">
    <property type="component" value="Unassembled WGS sequence"/>
</dbReference>
<keyword evidence="9" id="KW-1185">Reference proteome</keyword>
<dbReference type="InterPro" id="IPR035940">
    <property type="entry name" value="CAP_sf"/>
</dbReference>